<accession>A0A8D8T0N1</accession>
<dbReference type="InterPro" id="IPR013319">
    <property type="entry name" value="GH11/12"/>
</dbReference>
<dbReference type="Pfam" id="PF01670">
    <property type="entry name" value="Glyco_hydro_12"/>
    <property type="match status" value="1"/>
</dbReference>
<dbReference type="PANTHER" id="PTHR34002">
    <property type="entry name" value="BLR1656 PROTEIN"/>
    <property type="match status" value="1"/>
</dbReference>
<protein>
    <submittedName>
        <fullName evidence="2">Probable xyloglucan-specific endo-beta-1,4-glucanase A</fullName>
    </submittedName>
</protein>
<dbReference type="EMBL" id="HBUF01245209">
    <property type="protein sequence ID" value="CAG6678198.1"/>
    <property type="molecule type" value="Transcribed_RNA"/>
</dbReference>
<dbReference type="SUPFAM" id="SSF49899">
    <property type="entry name" value="Concanavalin A-like lectins/glucanases"/>
    <property type="match status" value="1"/>
</dbReference>
<dbReference type="GO" id="GO:0000272">
    <property type="term" value="P:polysaccharide catabolic process"/>
    <property type="evidence" value="ECO:0007669"/>
    <property type="project" value="InterPro"/>
</dbReference>
<name>A0A8D8T0N1_9HEMI</name>
<sequence length="245" mass="26916">MYQFSCESAIFQFTMNQSITFLVLGCLTMSQYSVSADFATDLKFGEQKFADKSVSNDVWGPGAGYQKMTATSGSNWCVDCSHGSTGGIKSYPHSSFPVNKTLGSIKYLTSTFGANVVQKPGILAYAFAYDIWLQHNMYEIMLWMDYCGKVGALGSPVNNNLTKGGHQWTVYKGTNGANQVFSFLSNQKTSTGRVDVKDILDWINLQGWFKTGPATLVDQIQLGFEITSTPPTSKFCLTAFGVTLF</sequence>
<dbReference type="AlphaFoldDB" id="A0A8D8T0N1"/>
<dbReference type="InterPro" id="IPR002594">
    <property type="entry name" value="GH12"/>
</dbReference>
<dbReference type="InterPro" id="IPR013320">
    <property type="entry name" value="ConA-like_dom_sf"/>
</dbReference>
<comment type="similarity">
    <text evidence="1">Belongs to the glycosyl hydrolase 12 (cellulase H) family.</text>
</comment>
<evidence type="ECO:0000256" key="1">
    <source>
        <dbReference type="ARBA" id="ARBA00005519"/>
    </source>
</evidence>
<proteinExistence type="inferred from homology"/>
<dbReference type="EMBL" id="HBUF01245208">
    <property type="protein sequence ID" value="CAG6678197.1"/>
    <property type="molecule type" value="Transcribed_RNA"/>
</dbReference>
<dbReference type="Gene3D" id="2.60.120.180">
    <property type="match status" value="1"/>
</dbReference>
<evidence type="ECO:0000313" key="2">
    <source>
        <dbReference type="EMBL" id="CAG6678196.1"/>
    </source>
</evidence>
<reference evidence="2" key="1">
    <citation type="submission" date="2021-05" db="EMBL/GenBank/DDBJ databases">
        <authorList>
            <person name="Alioto T."/>
            <person name="Alioto T."/>
            <person name="Gomez Garrido J."/>
        </authorList>
    </citation>
    <scope>NUCLEOTIDE SEQUENCE</scope>
</reference>
<dbReference type="EMBL" id="HBUF01245207">
    <property type="protein sequence ID" value="CAG6678196.1"/>
    <property type="molecule type" value="Transcribed_RNA"/>
</dbReference>
<dbReference type="GO" id="GO:0008810">
    <property type="term" value="F:cellulase activity"/>
    <property type="evidence" value="ECO:0007669"/>
    <property type="project" value="InterPro"/>
</dbReference>
<dbReference type="PANTHER" id="PTHR34002:SF9">
    <property type="entry name" value="XYLOGLUCAN-SPECIFIC ENDO-BETA-1,4-GLUCANASE A"/>
    <property type="match status" value="1"/>
</dbReference>
<organism evidence="2">
    <name type="scientific">Cacopsylla melanoneura</name>
    <dbReference type="NCBI Taxonomy" id="428564"/>
    <lineage>
        <taxon>Eukaryota</taxon>
        <taxon>Metazoa</taxon>
        <taxon>Ecdysozoa</taxon>
        <taxon>Arthropoda</taxon>
        <taxon>Hexapoda</taxon>
        <taxon>Insecta</taxon>
        <taxon>Pterygota</taxon>
        <taxon>Neoptera</taxon>
        <taxon>Paraneoptera</taxon>
        <taxon>Hemiptera</taxon>
        <taxon>Sternorrhyncha</taxon>
        <taxon>Psylloidea</taxon>
        <taxon>Psyllidae</taxon>
        <taxon>Psyllinae</taxon>
        <taxon>Cacopsylla</taxon>
    </lineage>
</organism>